<dbReference type="InterPro" id="IPR029063">
    <property type="entry name" value="SAM-dependent_MTases_sf"/>
</dbReference>
<dbReference type="PROSITE" id="PS00092">
    <property type="entry name" value="N6_MTASE"/>
    <property type="match status" value="1"/>
</dbReference>
<comment type="caution">
    <text evidence="6">The sequence shown here is derived from an EMBL/GenBank/DDBJ whole genome shotgun (WGS) entry which is preliminary data.</text>
</comment>
<evidence type="ECO:0000256" key="2">
    <source>
        <dbReference type="ARBA" id="ARBA00022603"/>
    </source>
</evidence>
<comment type="catalytic activity">
    <reaction evidence="5">
        <text>a 2'-deoxyadenosine in DNA + S-adenosyl-L-methionine = an N(6)-methyl-2'-deoxyadenosine in DNA + S-adenosyl-L-homocysteine + H(+)</text>
        <dbReference type="Rhea" id="RHEA:15197"/>
        <dbReference type="Rhea" id="RHEA-COMP:12418"/>
        <dbReference type="Rhea" id="RHEA-COMP:12419"/>
        <dbReference type="ChEBI" id="CHEBI:15378"/>
        <dbReference type="ChEBI" id="CHEBI:57856"/>
        <dbReference type="ChEBI" id="CHEBI:59789"/>
        <dbReference type="ChEBI" id="CHEBI:90615"/>
        <dbReference type="ChEBI" id="CHEBI:90616"/>
        <dbReference type="EC" id="2.1.1.72"/>
    </reaction>
</comment>
<evidence type="ECO:0000256" key="5">
    <source>
        <dbReference type="ARBA" id="ARBA00047942"/>
    </source>
</evidence>
<dbReference type="OrthoDB" id="9805629at2"/>
<evidence type="ECO:0000313" key="7">
    <source>
        <dbReference type="Proteomes" id="UP000192343"/>
    </source>
</evidence>
<evidence type="ECO:0000256" key="4">
    <source>
        <dbReference type="ARBA" id="ARBA00022691"/>
    </source>
</evidence>
<dbReference type="GO" id="GO:0009307">
    <property type="term" value="P:DNA restriction-modification system"/>
    <property type="evidence" value="ECO:0007669"/>
    <property type="project" value="InterPro"/>
</dbReference>
<protein>
    <recommendedName>
        <fullName evidence="1">site-specific DNA-methyltransferase (adenine-specific)</fullName>
        <ecNumber evidence="1">2.1.1.72</ecNumber>
    </recommendedName>
</protein>
<evidence type="ECO:0000313" key="6">
    <source>
        <dbReference type="EMBL" id="ORC33843.1"/>
    </source>
</evidence>
<dbReference type="GO" id="GO:0003676">
    <property type="term" value="F:nucleic acid binding"/>
    <property type="evidence" value="ECO:0007669"/>
    <property type="project" value="InterPro"/>
</dbReference>
<dbReference type="Proteomes" id="UP000192343">
    <property type="component" value="Unassembled WGS sequence"/>
</dbReference>
<sequence>MKTENIIYAFEEAREENEAYLNEQIITYIGNKRSLLSFINEGINIIKTRLDKNKLSFYDVFSGSGIVARYFKKNAEKIIVNDIERYSEIINTCYLTNHSEIDDKVLKDYYNEIVFKLENEKLINGFISELYAPKDDENVKNGERVFYTNRNAKYIDTARHYIESVPKKYRPYFLAPLLSEASIHANTSGVFKGFYKNSKTGVGQFGGNGSDALLRILGDIHLPFPVFSNYECEYQIHCGDSNIISDCLEEVDIAYLDPPYNQHPYGSNYFMLNLIVDYIKPNDISKVSGIPTDWKRSLYNKRAYATETFNNLLEKIKAKYLIVSFNSEGFISKKDMVHMLKKFGKVDVIETKYNTFRGSRNLRNRTIHIKEYLYLVERK</sequence>
<dbReference type="InterPro" id="IPR002052">
    <property type="entry name" value="DNA_methylase_N6_adenine_CS"/>
</dbReference>
<dbReference type="STRING" id="1963862.B4O97_14360"/>
<organism evidence="6 7">
    <name type="scientific">Marispirochaeta aestuarii</name>
    <dbReference type="NCBI Taxonomy" id="1963862"/>
    <lineage>
        <taxon>Bacteria</taxon>
        <taxon>Pseudomonadati</taxon>
        <taxon>Spirochaetota</taxon>
        <taxon>Spirochaetia</taxon>
        <taxon>Spirochaetales</taxon>
        <taxon>Spirochaetaceae</taxon>
        <taxon>Marispirochaeta</taxon>
    </lineage>
</organism>
<dbReference type="AlphaFoldDB" id="A0A1Y1RW97"/>
<name>A0A1Y1RW97_9SPIO</name>
<dbReference type="PRINTS" id="PR00505">
    <property type="entry name" value="D12N6MTFRASE"/>
</dbReference>
<dbReference type="GO" id="GO:0009007">
    <property type="term" value="F:site-specific DNA-methyltransferase (adenine-specific) activity"/>
    <property type="evidence" value="ECO:0007669"/>
    <property type="project" value="UniProtKB-EC"/>
</dbReference>
<keyword evidence="4" id="KW-0949">S-adenosyl-L-methionine</keyword>
<dbReference type="EMBL" id="MWQY01000017">
    <property type="protein sequence ID" value="ORC33843.1"/>
    <property type="molecule type" value="Genomic_DNA"/>
</dbReference>
<keyword evidence="2 6" id="KW-0489">Methyltransferase</keyword>
<dbReference type="SUPFAM" id="SSF53335">
    <property type="entry name" value="S-adenosyl-L-methionine-dependent methyltransferases"/>
    <property type="match status" value="1"/>
</dbReference>
<dbReference type="InterPro" id="IPR012327">
    <property type="entry name" value="MeTrfase_D12"/>
</dbReference>
<proteinExistence type="predicted"/>
<gene>
    <name evidence="6" type="ORF">B4O97_14360</name>
</gene>
<accession>A0A1Y1RW97</accession>
<dbReference type="Pfam" id="PF02086">
    <property type="entry name" value="MethyltransfD12"/>
    <property type="match status" value="1"/>
</dbReference>
<evidence type="ECO:0000256" key="3">
    <source>
        <dbReference type="ARBA" id="ARBA00022679"/>
    </source>
</evidence>
<dbReference type="RefSeq" id="WP_083051845.1">
    <property type="nucleotide sequence ID" value="NZ_MWQY01000017.1"/>
</dbReference>
<dbReference type="EC" id="2.1.1.72" evidence="1"/>
<keyword evidence="7" id="KW-1185">Reference proteome</keyword>
<dbReference type="GO" id="GO:0032259">
    <property type="term" value="P:methylation"/>
    <property type="evidence" value="ECO:0007669"/>
    <property type="project" value="UniProtKB-KW"/>
</dbReference>
<keyword evidence="3" id="KW-0808">Transferase</keyword>
<dbReference type="Gene3D" id="3.40.50.150">
    <property type="entry name" value="Vaccinia Virus protein VP39"/>
    <property type="match status" value="1"/>
</dbReference>
<reference evidence="6 7" key="1">
    <citation type="submission" date="2017-03" db="EMBL/GenBank/DDBJ databases">
        <title>Draft Genome sequence of Marispirochaeta sp. strain JC444.</title>
        <authorList>
            <person name="Shivani Y."/>
            <person name="Subhash Y."/>
            <person name="Sasikala C."/>
            <person name="Ramana C."/>
        </authorList>
    </citation>
    <scope>NUCLEOTIDE SEQUENCE [LARGE SCALE GENOMIC DNA]</scope>
    <source>
        <strain evidence="6 7">JC444</strain>
    </source>
</reference>
<evidence type="ECO:0000256" key="1">
    <source>
        <dbReference type="ARBA" id="ARBA00011900"/>
    </source>
</evidence>